<dbReference type="EMBL" id="JAHLFE010000026">
    <property type="protein sequence ID" value="MBU3843532.1"/>
    <property type="molecule type" value="Genomic_DNA"/>
</dbReference>
<feature type="domain" description="4Fe-4S ferredoxin-type" evidence="5">
    <location>
        <begin position="269"/>
        <end position="299"/>
    </location>
</feature>
<feature type="domain" description="4Fe-4S ferredoxin-type" evidence="5">
    <location>
        <begin position="303"/>
        <end position="333"/>
    </location>
</feature>
<organism evidence="6 7">
    <name type="scientific">Candidatus Anaerobiospirillum pullicola</name>
    <dbReference type="NCBI Taxonomy" id="2838451"/>
    <lineage>
        <taxon>Bacteria</taxon>
        <taxon>Pseudomonadati</taxon>
        <taxon>Pseudomonadota</taxon>
        <taxon>Gammaproteobacteria</taxon>
        <taxon>Aeromonadales</taxon>
        <taxon>Succinivibrionaceae</taxon>
        <taxon>Anaerobiospirillum</taxon>
    </lineage>
</organism>
<evidence type="ECO:0000313" key="6">
    <source>
        <dbReference type="EMBL" id="MBU3843532.1"/>
    </source>
</evidence>
<evidence type="ECO:0000256" key="2">
    <source>
        <dbReference type="ARBA" id="ARBA00023004"/>
    </source>
</evidence>
<dbReference type="Gene3D" id="3.30.70.20">
    <property type="match status" value="1"/>
</dbReference>
<reference evidence="6" key="1">
    <citation type="journal article" date="2021" name="PeerJ">
        <title>Extensive microbial diversity within the chicken gut microbiome revealed by metagenomics and culture.</title>
        <authorList>
            <person name="Gilroy R."/>
            <person name="Ravi A."/>
            <person name="Getino M."/>
            <person name="Pursley I."/>
            <person name="Horton D.L."/>
            <person name="Alikhan N.F."/>
            <person name="Baker D."/>
            <person name="Gharbi K."/>
            <person name="Hall N."/>
            <person name="Watson M."/>
            <person name="Adriaenssens E.M."/>
            <person name="Foster-Nyarko E."/>
            <person name="Jarju S."/>
            <person name="Secka A."/>
            <person name="Antonio M."/>
            <person name="Oren A."/>
            <person name="Chaudhuri R.R."/>
            <person name="La Ragione R."/>
            <person name="Hildebrand F."/>
            <person name="Pallen M.J."/>
        </authorList>
    </citation>
    <scope>NUCLEOTIDE SEQUENCE</scope>
    <source>
        <strain evidence="6">378</strain>
    </source>
</reference>
<keyword evidence="3" id="KW-0411">Iron-sulfur</keyword>
<dbReference type="Proteomes" id="UP000733611">
    <property type="component" value="Unassembled WGS sequence"/>
</dbReference>
<protein>
    <submittedName>
        <fullName evidence="6">4Fe-4S dicluster domain-containing protein</fullName>
    </submittedName>
</protein>
<evidence type="ECO:0000256" key="1">
    <source>
        <dbReference type="ARBA" id="ARBA00022723"/>
    </source>
</evidence>
<keyword evidence="2" id="KW-0408">Iron</keyword>
<evidence type="ECO:0000256" key="4">
    <source>
        <dbReference type="SAM" id="MobiDB-lite"/>
    </source>
</evidence>
<evidence type="ECO:0000313" key="7">
    <source>
        <dbReference type="Proteomes" id="UP000733611"/>
    </source>
</evidence>
<dbReference type="SUPFAM" id="SSF54862">
    <property type="entry name" value="4Fe-4S ferredoxins"/>
    <property type="match status" value="1"/>
</dbReference>
<evidence type="ECO:0000259" key="5">
    <source>
        <dbReference type="PROSITE" id="PS51379"/>
    </source>
</evidence>
<dbReference type="PROSITE" id="PS00198">
    <property type="entry name" value="4FE4S_FER_1"/>
    <property type="match status" value="1"/>
</dbReference>
<accession>A0A948TEX3</accession>
<name>A0A948TEX3_9GAMM</name>
<dbReference type="Pfam" id="PF12838">
    <property type="entry name" value="Fer4_7"/>
    <property type="match status" value="1"/>
</dbReference>
<keyword evidence="1" id="KW-0479">Metal-binding</keyword>
<dbReference type="GO" id="GO:0051536">
    <property type="term" value="F:iron-sulfur cluster binding"/>
    <property type="evidence" value="ECO:0007669"/>
    <property type="project" value="UniProtKB-KW"/>
</dbReference>
<feature type="compositionally biased region" description="Gly residues" evidence="4">
    <location>
        <begin position="157"/>
        <end position="177"/>
    </location>
</feature>
<dbReference type="InterPro" id="IPR017896">
    <property type="entry name" value="4Fe4S_Fe-S-bd"/>
</dbReference>
<gene>
    <name evidence="6" type="ORF">H9847_01465</name>
</gene>
<dbReference type="InterPro" id="IPR017900">
    <property type="entry name" value="4Fe4S_Fe_S_CS"/>
</dbReference>
<sequence>MCGKHVWGARRGRGPIEERGGYGHCHGWRHGANTDVSCQQGKQVNPVVVTAVRPLSVASPDGGYGQGWGDMHAATYDHGECCGRGYGWRQSHAAYGYQQHRYGQCGANTVSSAAATVTCNCDRPETLGPEVDLNSDCACSRSARDEHQRGYGRGHGRGCGQGRGRGLGRGRGYGRGSQGEKPCSVDATSTAPTAAQTVAITPQIRALRPYAAAQGLLFVPHGDNTASLDPTALTPPAMEGAVQTEQRTTVPASGDIVSKSKVVTQGHSVAEIVAAGLCTGCGKCLDSCKRWQAITLTEVNDREQPVVDMQRCNLCGKCLRRCPELSAWQSLQQ</sequence>
<evidence type="ECO:0000256" key="3">
    <source>
        <dbReference type="ARBA" id="ARBA00023014"/>
    </source>
</evidence>
<dbReference type="GO" id="GO:0046872">
    <property type="term" value="F:metal ion binding"/>
    <property type="evidence" value="ECO:0007669"/>
    <property type="project" value="UniProtKB-KW"/>
</dbReference>
<dbReference type="PROSITE" id="PS51379">
    <property type="entry name" value="4FE4S_FER_2"/>
    <property type="match status" value="2"/>
</dbReference>
<feature type="region of interest" description="Disordered" evidence="4">
    <location>
        <begin position="144"/>
        <end position="192"/>
    </location>
</feature>
<comment type="caution">
    <text evidence="6">The sequence shown here is derived from an EMBL/GenBank/DDBJ whole genome shotgun (WGS) entry which is preliminary data.</text>
</comment>
<reference evidence="6" key="2">
    <citation type="submission" date="2021-04" db="EMBL/GenBank/DDBJ databases">
        <authorList>
            <person name="Gilroy R."/>
        </authorList>
    </citation>
    <scope>NUCLEOTIDE SEQUENCE</scope>
    <source>
        <strain evidence="6">378</strain>
    </source>
</reference>
<proteinExistence type="predicted"/>
<dbReference type="AlphaFoldDB" id="A0A948TEX3"/>